<feature type="binding site" evidence="8">
    <location>
        <position position="52"/>
    </location>
    <ligand>
        <name>FAD</name>
        <dbReference type="ChEBI" id="CHEBI:57692"/>
    </ligand>
</feature>
<dbReference type="Gene3D" id="3.50.50.60">
    <property type="entry name" value="FAD/NAD(P)-binding domain"/>
    <property type="match status" value="2"/>
</dbReference>
<evidence type="ECO:0000256" key="4">
    <source>
        <dbReference type="ARBA" id="ARBA00022857"/>
    </source>
</evidence>
<dbReference type="RefSeq" id="WP_198881292.1">
    <property type="nucleotide sequence ID" value="NZ_JAEKJA010000005.1"/>
</dbReference>
<evidence type="ECO:0000313" key="13">
    <source>
        <dbReference type="EMBL" id="MBJ3775391.1"/>
    </source>
</evidence>
<dbReference type="GO" id="GO:0016668">
    <property type="term" value="F:oxidoreductase activity, acting on a sulfur group of donors, NAD(P) as acceptor"/>
    <property type="evidence" value="ECO:0007669"/>
    <property type="project" value="InterPro"/>
</dbReference>
<dbReference type="AlphaFoldDB" id="A0A934MGV1"/>
<evidence type="ECO:0000256" key="1">
    <source>
        <dbReference type="ARBA" id="ARBA00007532"/>
    </source>
</evidence>
<dbReference type="GO" id="GO:0003955">
    <property type="term" value="F:NAD(P)H dehydrogenase (quinone) activity"/>
    <property type="evidence" value="ECO:0007669"/>
    <property type="project" value="TreeGrafter"/>
</dbReference>
<keyword evidence="8" id="KW-0520">NAD</keyword>
<dbReference type="InterPro" id="IPR012999">
    <property type="entry name" value="Pyr_OxRdtase_I_AS"/>
</dbReference>
<gene>
    <name evidence="13" type="ORF">JCR33_06815</name>
</gene>
<dbReference type="Proteomes" id="UP000609531">
    <property type="component" value="Unassembled WGS sequence"/>
</dbReference>
<evidence type="ECO:0000313" key="14">
    <source>
        <dbReference type="Proteomes" id="UP000609531"/>
    </source>
</evidence>
<dbReference type="PIRSF" id="PIRSF000350">
    <property type="entry name" value="Mercury_reductase_MerA"/>
    <property type="match status" value="1"/>
</dbReference>
<keyword evidence="6" id="KW-1015">Disulfide bond</keyword>
<dbReference type="InterPro" id="IPR004099">
    <property type="entry name" value="Pyr_nucl-diS_OxRdtase_dimer"/>
</dbReference>
<dbReference type="PRINTS" id="PR00411">
    <property type="entry name" value="PNDRDTASEI"/>
</dbReference>
<evidence type="ECO:0000259" key="11">
    <source>
        <dbReference type="Pfam" id="PF02852"/>
    </source>
</evidence>
<keyword evidence="8" id="KW-0547">Nucleotide-binding</keyword>
<evidence type="ECO:0000256" key="9">
    <source>
        <dbReference type="PIRSR" id="PIRSR000350-4"/>
    </source>
</evidence>
<feature type="domain" description="Pyridine nucleotide-disulphide oxidoreductase dimerisation" evidence="11">
    <location>
        <begin position="337"/>
        <end position="444"/>
    </location>
</feature>
<dbReference type="InterPro" id="IPR016156">
    <property type="entry name" value="FAD/NAD-linked_Rdtase_dimer_sf"/>
</dbReference>
<dbReference type="SUPFAM" id="SSF51905">
    <property type="entry name" value="FAD/NAD(P)-binding domain"/>
    <property type="match status" value="1"/>
</dbReference>
<evidence type="ECO:0000256" key="3">
    <source>
        <dbReference type="ARBA" id="ARBA00022827"/>
    </source>
</evidence>
<comment type="cofactor">
    <cofactor evidence="8">
        <name>FAD</name>
        <dbReference type="ChEBI" id="CHEBI:57692"/>
    </cofactor>
    <text evidence="8">Binds 1 FAD per subunit.</text>
</comment>
<feature type="binding site" evidence="8">
    <location>
        <begin position="176"/>
        <end position="183"/>
    </location>
    <ligand>
        <name>NAD(+)</name>
        <dbReference type="ChEBI" id="CHEBI:57540"/>
    </ligand>
</feature>
<keyword evidence="5 10" id="KW-0560">Oxidoreductase</keyword>
<dbReference type="InterPro" id="IPR023753">
    <property type="entry name" value="FAD/NAD-binding_dom"/>
</dbReference>
<dbReference type="EMBL" id="JAEKJA010000005">
    <property type="protein sequence ID" value="MBJ3775391.1"/>
    <property type="molecule type" value="Genomic_DNA"/>
</dbReference>
<feature type="binding site" evidence="8">
    <location>
        <position position="262"/>
    </location>
    <ligand>
        <name>NAD(+)</name>
        <dbReference type="ChEBI" id="CHEBI:57540"/>
    </ligand>
</feature>
<evidence type="ECO:0000256" key="5">
    <source>
        <dbReference type="ARBA" id="ARBA00023002"/>
    </source>
</evidence>
<keyword evidence="3 8" id="KW-0274">FAD</keyword>
<protein>
    <submittedName>
        <fullName evidence="13">FAD-dependent oxidoreductase</fullName>
    </submittedName>
</protein>
<dbReference type="SUPFAM" id="SSF55424">
    <property type="entry name" value="FAD/NAD-linked reductases, dimerisation (C-terminal) domain"/>
    <property type="match status" value="1"/>
</dbReference>
<dbReference type="FunFam" id="3.30.390.30:FF:000001">
    <property type="entry name" value="Dihydrolipoyl dehydrogenase"/>
    <property type="match status" value="1"/>
</dbReference>
<keyword evidence="14" id="KW-1185">Reference proteome</keyword>
<feature type="domain" description="FAD/NAD(P)-binding" evidence="12">
    <location>
        <begin position="7"/>
        <end position="317"/>
    </location>
</feature>
<evidence type="ECO:0000256" key="6">
    <source>
        <dbReference type="ARBA" id="ARBA00023157"/>
    </source>
</evidence>
<organism evidence="13 14">
    <name type="scientific">Acuticoccus mangrovi</name>
    <dbReference type="NCBI Taxonomy" id="2796142"/>
    <lineage>
        <taxon>Bacteria</taxon>
        <taxon>Pseudomonadati</taxon>
        <taxon>Pseudomonadota</taxon>
        <taxon>Alphaproteobacteria</taxon>
        <taxon>Hyphomicrobiales</taxon>
        <taxon>Amorphaceae</taxon>
        <taxon>Acuticoccus</taxon>
    </lineage>
</organism>
<feature type="binding site" evidence="8">
    <location>
        <position position="302"/>
    </location>
    <ligand>
        <name>FAD</name>
        <dbReference type="ChEBI" id="CHEBI:57692"/>
    </ligand>
</feature>
<dbReference type="InterPro" id="IPR001100">
    <property type="entry name" value="Pyr_nuc-diS_OxRdtase"/>
</dbReference>
<dbReference type="PANTHER" id="PTHR43014">
    <property type="entry name" value="MERCURIC REDUCTASE"/>
    <property type="match status" value="1"/>
</dbReference>
<dbReference type="Pfam" id="PF07992">
    <property type="entry name" value="Pyr_redox_2"/>
    <property type="match status" value="1"/>
</dbReference>
<feature type="binding site" evidence="8">
    <location>
        <begin position="139"/>
        <end position="141"/>
    </location>
    <ligand>
        <name>FAD</name>
        <dbReference type="ChEBI" id="CHEBI:57692"/>
    </ligand>
</feature>
<evidence type="ECO:0000256" key="8">
    <source>
        <dbReference type="PIRSR" id="PIRSR000350-3"/>
    </source>
</evidence>
<dbReference type="InterPro" id="IPR036188">
    <property type="entry name" value="FAD/NAD-bd_sf"/>
</dbReference>
<comment type="similarity">
    <text evidence="1 10">Belongs to the class-I pyridine nucleotide-disulfide oxidoreductase family.</text>
</comment>
<keyword evidence="7 10" id="KW-0676">Redox-active center</keyword>
<feature type="binding site" evidence="8">
    <location>
        <position position="199"/>
    </location>
    <ligand>
        <name>NAD(+)</name>
        <dbReference type="ChEBI" id="CHEBI:57540"/>
    </ligand>
</feature>
<evidence type="ECO:0000256" key="10">
    <source>
        <dbReference type="RuleBase" id="RU003691"/>
    </source>
</evidence>
<sequence length="468" mass="48348">MSTLTPDICVIGGGSAGLTVAAAGASFGHDVVLVERGEMGGDCLNTGCVPSKALIAAARYAHAARAGARFGVAGSAEVDYAAVHAHVAGAIATIAPIDSVERFEGLGVRVMRESARFLDGRTVVAGEATIRARRFVIATGSRPVVPPIEGLAEVGPLTNESVFDLTRLPARLLVIGGGPIGAELSQAFARLGAAVTVVEASRLLGREDPAAVDVVRGALADDGVRLIEGVGIARCVRVDGGIEATLSDGRTIVADDVLVAVGRRAATADLDLAAAGIETREGAVVVDHGLRTANRRVFAIGDVTGGLQFTHVAGHQASLAVRAIVFRLPVRYRPELMPRVTYTAPELAQVGPTEAELRAGDARARAETVAFTHNDRAVADGDTRGFVKLLIDGRGKLAGATIVGPNAGEMIAPYALALAGKVKLSTIASFVPPYPTRAEAGKRAAVNHFAASLTKGWVRKLLMVLKRL</sequence>
<comment type="caution">
    <text evidence="13">The sequence shown here is derived from an EMBL/GenBank/DDBJ whole genome shotgun (WGS) entry which is preliminary data.</text>
</comment>
<dbReference type="Pfam" id="PF02852">
    <property type="entry name" value="Pyr_redox_dim"/>
    <property type="match status" value="1"/>
</dbReference>
<dbReference type="GO" id="GO:0050660">
    <property type="term" value="F:flavin adenine dinucleotide binding"/>
    <property type="evidence" value="ECO:0007669"/>
    <property type="project" value="TreeGrafter"/>
</dbReference>
<keyword evidence="2 10" id="KW-0285">Flavoprotein</keyword>
<evidence type="ECO:0000256" key="2">
    <source>
        <dbReference type="ARBA" id="ARBA00022630"/>
    </source>
</evidence>
<proteinExistence type="inferred from homology"/>
<feature type="disulfide bond" description="Redox-active" evidence="9">
    <location>
        <begin position="43"/>
        <end position="48"/>
    </location>
</feature>
<keyword evidence="4" id="KW-0521">NADP</keyword>
<name>A0A934MGV1_9HYPH</name>
<dbReference type="PROSITE" id="PS00076">
    <property type="entry name" value="PYRIDINE_REDOX_1"/>
    <property type="match status" value="1"/>
</dbReference>
<dbReference type="PANTHER" id="PTHR43014:SF2">
    <property type="entry name" value="MERCURIC REDUCTASE"/>
    <property type="match status" value="1"/>
</dbReference>
<evidence type="ECO:0000256" key="7">
    <source>
        <dbReference type="ARBA" id="ARBA00023284"/>
    </source>
</evidence>
<dbReference type="Gene3D" id="3.30.390.30">
    <property type="match status" value="1"/>
</dbReference>
<evidence type="ECO:0000259" key="12">
    <source>
        <dbReference type="Pfam" id="PF07992"/>
    </source>
</evidence>
<dbReference type="PRINTS" id="PR00368">
    <property type="entry name" value="FADPNR"/>
</dbReference>
<reference evidence="13" key="1">
    <citation type="submission" date="2020-12" db="EMBL/GenBank/DDBJ databases">
        <title>Bacterial taxonomy.</title>
        <authorList>
            <person name="Pan X."/>
        </authorList>
    </citation>
    <scope>NUCLEOTIDE SEQUENCE</scope>
    <source>
        <strain evidence="13">B2012</strain>
    </source>
</reference>
<accession>A0A934MGV1</accession>